<sequence>MHHIPITNTDENLFTFTLSPTAQNRFMKDVPKSEKDIQTGPDPLARCACDLNRLRRVAARLTRPRIQRPGDFGFRMQIEFRTRKWRRRRRGRMRRHSTPVVNDTISVVNVFCLFVIRVRLKDN</sequence>
<keyword evidence="1" id="KW-0472">Membrane</keyword>
<keyword evidence="3" id="KW-1185">Reference proteome</keyword>
<evidence type="ECO:0000313" key="2">
    <source>
        <dbReference type="EMBL" id="GBP79808.1"/>
    </source>
</evidence>
<keyword evidence="1" id="KW-1133">Transmembrane helix</keyword>
<dbReference type="Proteomes" id="UP000299102">
    <property type="component" value="Unassembled WGS sequence"/>
</dbReference>
<gene>
    <name evidence="2" type="ORF">EVAR_56864_1</name>
</gene>
<comment type="caution">
    <text evidence="2">The sequence shown here is derived from an EMBL/GenBank/DDBJ whole genome shotgun (WGS) entry which is preliminary data.</text>
</comment>
<proteinExistence type="predicted"/>
<dbReference type="AlphaFoldDB" id="A0A4C1YUH2"/>
<evidence type="ECO:0000256" key="1">
    <source>
        <dbReference type="SAM" id="Phobius"/>
    </source>
</evidence>
<feature type="transmembrane region" description="Helical" evidence="1">
    <location>
        <begin position="100"/>
        <end position="120"/>
    </location>
</feature>
<evidence type="ECO:0000313" key="3">
    <source>
        <dbReference type="Proteomes" id="UP000299102"/>
    </source>
</evidence>
<keyword evidence="1" id="KW-0812">Transmembrane</keyword>
<reference evidence="2 3" key="1">
    <citation type="journal article" date="2019" name="Commun. Biol.">
        <title>The bagworm genome reveals a unique fibroin gene that provides high tensile strength.</title>
        <authorList>
            <person name="Kono N."/>
            <person name="Nakamura H."/>
            <person name="Ohtoshi R."/>
            <person name="Tomita M."/>
            <person name="Numata K."/>
            <person name="Arakawa K."/>
        </authorList>
    </citation>
    <scope>NUCLEOTIDE SEQUENCE [LARGE SCALE GENOMIC DNA]</scope>
</reference>
<protein>
    <submittedName>
        <fullName evidence="2">Uncharacterized protein</fullName>
    </submittedName>
</protein>
<name>A0A4C1YUH2_EUMVA</name>
<organism evidence="2 3">
    <name type="scientific">Eumeta variegata</name>
    <name type="common">Bagworm moth</name>
    <name type="synonym">Eumeta japonica</name>
    <dbReference type="NCBI Taxonomy" id="151549"/>
    <lineage>
        <taxon>Eukaryota</taxon>
        <taxon>Metazoa</taxon>
        <taxon>Ecdysozoa</taxon>
        <taxon>Arthropoda</taxon>
        <taxon>Hexapoda</taxon>
        <taxon>Insecta</taxon>
        <taxon>Pterygota</taxon>
        <taxon>Neoptera</taxon>
        <taxon>Endopterygota</taxon>
        <taxon>Lepidoptera</taxon>
        <taxon>Glossata</taxon>
        <taxon>Ditrysia</taxon>
        <taxon>Tineoidea</taxon>
        <taxon>Psychidae</taxon>
        <taxon>Oiketicinae</taxon>
        <taxon>Eumeta</taxon>
    </lineage>
</organism>
<accession>A0A4C1YUH2</accession>
<dbReference type="EMBL" id="BGZK01001431">
    <property type="protein sequence ID" value="GBP79808.1"/>
    <property type="molecule type" value="Genomic_DNA"/>
</dbReference>